<dbReference type="InterPro" id="IPR005182">
    <property type="entry name" value="YdbS-like_PH"/>
</dbReference>
<gene>
    <name evidence="3" type="ORF">FL583_03310</name>
</gene>
<dbReference type="Pfam" id="PF03703">
    <property type="entry name" value="bPH_2"/>
    <property type="match status" value="1"/>
</dbReference>
<sequence length="167" mass="18462">MAVSLLGSEEVLVHRHPHVRVLVRPAVIIVVVVGLAGLLVVVVSQSSTRWGVVAVAAVVLLATATRPVLHWLTTTLTVTDRRLLLRSGVLARYGRDIPLGRIDDVSFEQTLLERMLGCGTLYVELGADRDVIVVQNVPRVAHVHAVIYELLEERLDLDEFEDEFESD</sequence>
<dbReference type="EMBL" id="VIRS01000002">
    <property type="protein sequence ID" value="TQS46433.1"/>
    <property type="molecule type" value="Genomic_DNA"/>
</dbReference>
<accession>A0A545AYM5</accession>
<name>A0A545AYM5_9ACTN</name>
<reference evidence="3 4" key="1">
    <citation type="submission" date="2019-07" db="EMBL/GenBank/DDBJ databases">
        <title>Cryptosporangium phraense sp. nov., isolated from plant litter.</title>
        <authorList>
            <person name="Suriyachadkun C."/>
        </authorList>
    </citation>
    <scope>NUCLEOTIDE SEQUENCE [LARGE SCALE GENOMIC DNA]</scope>
    <source>
        <strain evidence="3 4">A-T 5661</strain>
    </source>
</reference>
<keyword evidence="1" id="KW-1133">Transmembrane helix</keyword>
<dbReference type="InParanoid" id="A0A545AYM5"/>
<comment type="caution">
    <text evidence="3">The sequence shown here is derived from an EMBL/GenBank/DDBJ whole genome shotgun (WGS) entry which is preliminary data.</text>
</comment>
<keyword evidence="1" id="KW-0812">Transmembrane</keyword>
<proteinExistence type="predicted"/>
<dbReference type="Proteomes" id="UP000317982">
    <property type="component" value="Unassembled WGS sequence"/>
</dbReference>
<dbReference type="AlphaFoldDB" id="A0A545AYM5"/>
<dbReference type="RefSeq" id="WP_142702952.1">
    <property type="nucleotide sequence ID" value="NZ_VIRS01000002.1"/>
</dbReference>
<feature type="domain" description="YdbS-like PH" evidence="2">
    <location>
        <begin position="71"/>
        <end position="144"/>
    </location>
</feature>
<dbReference type="OrthoDB" id="4350422at2"/>
<keyword evidence="1" id="KW-0472">Membrane</keyword>
<protein>
    <submittedName>
        <fullName evidence="3">PH domain-containing protein</fullName>
    </submittedName>
</protein>
<evidence type="ECO:0000256" key="1">
    <source>
        <dbReference type="SAM" id="Phobius"/>
    </source>
</evidence>
<dbReference type="PANTHER" id="PTHR37938">
    <property type="entry name" value="BLL0215 PROTEIN"/>
    <property type="match status" value="1"/>
</dbReference>
<feature type="transmembrane region" description="Helical" evidence="1">
    <location>
        <begin position="50"/>
        <end position="72"/>
    </location>
</feature>
<dbReference type="PANTHER" id="PTHR37938:SF1">
    <property type="entry name" value="BLL0215 PROTEIN"/>
    <property type="match status" value="1"/>
</dbReference>
<feature type="transmembrane region" description="Helical" evidence="1">
    <location>
        <begin position="21"/>
        <end position="44"/>
    </location>
</feature>
<evidence type="ECO:0000313" key="3">
    <source>
        <dbReference type="EMBL" id="TQS46433.1"/>
    </source>
</evidence>
<keyword evidence="4" id="KW-1185">Reference proteome</keyword>
<organism evidence="3 4">
    <name type="scientific">Cryptosporangium phraense</name>
    <dbReference type="NCBI Taxonomy" id="2593070"/>
    <lineage>
        <taxon>Bacteria</taxon>
        <taxon>Bacillati</taxon>
        <taxon>Actinomycetota</taxon>
        <taxon>Actinomycetes</taxon>
        <taxon>Cryptosporangiales</taxon>
        <taxon>Cryptosporangiaceae</taxon>
        <taxon>Cryptosporangium</taxon>
    </lineage>
</organism>
<evidence type="ECO:0000259" key="2">
    <source>
        <dbReference type="Pfam" id="PF03703"/>
    </source>
</evidence>
<evidence type="ECO:0000313" key="4">
    <source>
        <dbReference type="Proteomes" id="UP000317982"/>
    </source>
</evidence>